<protein>
    <recommendedName>
        <fullName evidence="3">REJ domain-containing protein</fullName>
    </recommendedName>
</protein>
<accession>A0A3S5BVP7</accession>
<comment type="caution">
    <text evidence="1">The sequence shown here is derived from an EMBL/GenBank/DDBJ whole genome shotgun (WGS) entry which is preliminary data.</text>
</comment>
<dbReference type="AlphaFoldDB" id="A0A3S5BVP7"/>
<reference evidence="1" key="1">
    <citation type="submission" date="2018-11" db="EMBL/GenBank/DDBJ databases">
        <authorList>
            <consortium name="Pathogen Informatics"/>
        </authorList>
    </citation>
    <scope>NUCLEOTIDE SEQUENCE</scope>
</reference>
<sequence>MQIRSLELSLSPASLLVGQQGNLIVRLDGVTQNALLCVSDGVDRVFLPLGQSAANLSQCQSTGDRPAGHHSLFETGEFSVPIVFTKPAVYMVNVTVVDPEAVEKVVRSWTSVSVTSAACSPPKVVLTVPGLNGLNSPELPVVFSRRQMIQITAKVDMMTCSPDQAVSQEWTIDAMDEATLGPLSLADHAAMEAAINQLAKQGFNHLTLMPGTLKPGLYLVKLAVNLKSASNTTDQDRPFMTGSGSLYLRVTPSPLVIRFREDGVSKVAWSSTEAQACLTPDLYSYDPDLPDRTADQVPLF</sequence>
<evidence type="ECO:0000313" key="2">
    <source>
        <dbReference type="Proteomes" id="UP000784294"/>
    </source>
</evidence>
<evidence type="ECO:0008006" key="3">
    <source>
        <dbReference type="Google" id="ProtNLM"/>
    </source>
</evidence>
<dbReference type="EMBL" id="CAAALY010046874">
    <property type="protein sequence ID" value="VEL20526.1"/>
    <property type="molecule type" value="Genomic_DNA"/>
</dbReference>
<dbReference type="Proteomes" id="UP000784294">
    <property type="component" value="Unassembled WGS sequence"/>
</dbReference>
<organism evidence="1 2">
    <name type="scientific">Protopolystoma xenopodis</name>
    <dbReference type="NCBI Taxonomy" id="117903"/>
    <lineage>
        <taxon>Eukaryota</taxon>
        <taxon>Metazoa</taxon>
        <taxon>Spiralia</taxon>
        <taxon>Lophotrochozoa</taxon>
        <taxon>Platyhelminthes</taxon>
        <taxon>Monogenea</taxon>
        <taxon>Polyopisthocotylea</taxon>
        <taxon>Polystomatidea</taxon>
        <taxon>Polystomatidae</taxon>
        <taxon>Protopolystoma</taxon>
    </lineage>
</organism>
<name>A0A3S5BVP7_9PLAT</name>
<proteinExistence type="predicted"/>
<gene>
    <name evidence="1" type="ORF">PXEA_LOCUS13966</name>
</gene>
<keyword evidence="2" id="KW-1185">Reference proteome</keyword>
<evidence type="ECO:0000313" key="1">
    <source>
        <dbReference type="EMBL" id="VEL20526.1"/>
    </source>
</evidence>